<sequence length="120" mass="13631">MVKKKEDVLHPLLHPIYLIFFSSSSSSVHCQCLFSLRPFPEIRKRNLSTPLRSSSLSPRPTTTRQFHSPLTSPYSLPTLFLHSSQIGVAVRRYFLRAVECPKCIAAGDSRAFRSRSKIRG</sequence>
<feature type="compositionally biased region" description="Low complexity" evidence="1">
    <location>
        <begin position="50"/>
        <end position="64"/>
    </location>
</feature>
<evidence type="ECO:0000313" key="2">
    <source>
        <dbReference type="EMBL" id="KAK7352358.1"/>
    </source>
</evidence>
<dbReference type="EMBL" id="JAYMYR010000007">
    <property type="protein sequence ID" value="KAK7352358.1"/>
    <property type="molecule type" value="Genomic_DNA"/>
</dbReference>
<dbReference type="AlphaFoldDB" id="A0AAN9MJ45"/>
<protein>
    <submittedName>
        <fullName evidence="2">Uncharacterized protein</fullName>
    </submittedName>
</protein>
<reference evidence="2 3" key="1">
    <citation type="submission" date="2024-01" db="EMBL/GenBank/DDBJ databases">
        <title>The genomes of 5 underutilized Papilionoideae crops provide insights into root nodulation and disease resistanc.</title>
        <authorList>
            <person name="Jiang F."/>
        </authorList>
    </citation>
    <scope>NUCLEOTIDE SEQUENCE [LARGE SCALE GENOMIC DNA]</scope>
    <source>
        <strain evidence="2">JINMINGXINNONG_FW02</strain>
        <tissue evidence="2">Leaves</tissue>
    </source>
</reference>
<dbReference type="Proteomes" id="UP001374584">
    <property type="component" value="Unassembled WGS sequence"/>
</dbReference>
<feature type="region of interest" description="Disordered" evidence="1">
    <location>
        <begin position="50"/>
        <end position="69"/>
    </location>
</feature>
<keyword evidence="3" id="KW-1185">Reference proteome</keyword>
<proteinExistence type="predicted"/>
<name>A0AAN9MJ45_PHACN</name>
<accession>A0AAN9MJ45</accession>
<evidence type="ECO:0000313" key="3">
    <source>
        <dbReference type="Proteomes" id="UP001374584"/>
    </source>
</evidence>
<comment type="caution">
    <text evidence="2">The sequence shown here is derived from an EMBL/GenBank/DDBJ whole genome shotgun (WGS) entry which is preliminary data.</text>
</comment>
<evidence type="ECO:0000256" key="1">
    <source>
        <dbReference type="SAM" id="MobiDB-lite"/>
    </source>
</evidence>
<gene>
    <name evidence="2" type="ORF">VNO80_17778</name>
</gene>
<organism evidence="2 3">
    <name type="scientific">Phaseolus coccineus</name>
    <name type="common">Scarlet runner bean</name>
    <name type="synonym">Phaseolus multiflorus</name>
    <dbReference type="NCBI Taxonomy" id="3886"/>
    <lineage>
        <taxon>Eukaryota</taxon>
        <taxon>Viridiplantae</taxon>
        <taxon>Streptophyta</taxon>
        <taxon>Embryophyta</taxon>
        <taxon>Tracheophyta</taxon>
        <taxon>Spermatophyta</taxon>
        <taxon>Magnoliopsida</taxon>
        <taxon>eudicotyledons</taxon>
        <taxon>Gunneridae</taxon>
        <taxon>Pentapetalae</taxon>
        <taxon>rosids</taxon>
        <taxon>fabids</taxon>
        <taxon>Fabales</taxon>
        <taxon>Fabaceae</taxon>
        <taxon>Papilionoideae</taxon>
        <taxon>50 kb inversion clade</taxon>
        <taxon>NPAAA clade</taxon>
        <taxon>indigoferoid/millettioid clade</taxon>
        <taxon>Phaseoleae</taxon>
        <taxon>Phaseolus</taxon>
    </lineage>
</organism>